<dbReference type="InterPro" id="IPR021401">
    <property type="entry name" value="DUF3040"/>
</dbReference>
<keyword evidence="2" id="KW-0812">Transmembrane</keyword>
<feature type="transmembrane region" description="Helical" evidence="2">
    <location>
        <begin position="38"/>
        <end position="59"/>
    </location>
</feature>
<evidence type="ECO:0000256" key="1">
    <source>
        <dbReference type="SAM" id="MobiDB-lite"/>
    </source>
</evidence>
<feature type="compositionally biased region" description="Basic and acidic residues" evidence="1">
    <location>
        <begin position="121"/>
        <end position="134"/>
    </location>
</feature>
<evidence type="ECO:0000256" key="2">
    <source>
        <dbReference type="SAM" id="Phobius"/>
    </source>
</evidence>
<feature type="transmembrane region" description="Helical" evidence="2">
    <location>
        <begin position="65"/>
        <end position="82"/>
    </location>
</feature>
<comment type="caution">
    <text evidence="3">The sequence shown here is derived from an EMBL/GenBank/DDBJ whole genome shotgun (WGS) entry which is preliminary data.</text>
</comment>
<dbReference type="Pfam" id="PF11239">
    <property type="entry name" value="DUF3040"/>
    <property type="match status" value="1"/>
</dbReference>
<keyword evidence="2" id="KW-1133">Transmembrane helix</keyword>
<sequence>MPLSEQEQRLLEEMERSLYQNDSDFVARVTRRQGRPTYTAITLGVLGALAGVAIVIVGLVMKAPLLGILGFVVMLAGVLFALRPGMRAPKAKPARPGRPASGGSARPSTGGGSGNGSFMDRLNERWDKRNDQSQ</sequence>
<dbReference type="RefSeq" id="WP_214530809.1">
    <property type="nucleotide sequence ID" value="NZ_JAHEWN010000019.1"/>
</dbReference>
<keyword evidence="2" id="KW-0472">Membrane</keyword>
<dbReference type="Proteomes" id="UP001519641">
    <property type="component" value="Unassembled WGS sequence"/>
</dbReference>
<name>A0ABS5VI69_9MICO</name>
<accession>A0ABS5VI69</accession>
<feature type="compositionally biased region" description="Low complexity" evidence="1">
    <location>
        <begin position="97"/>
        <end position="108"/>
    </location>
</feature>
<dbReference type="EMBL" id="JAHEWS010000017">
    <property type="protein sequence ID" value="MBT1588525.1"/>
    <property type="molecule type" value="Genomic_DNA"/>
</dbReference>
<proteinExistence type="predicted"/>
<keyword evidence="4" id="KW-1185">Reference proteome</keyword>
<protein>
    <submittedName>
        <fullName evidence="3">DUF3040 domain-containing protein</fullName>
    </submittedName>
</protein>
<gene>
    <name evidence="3" type="ORF">KK097_11935</name>
</gene>
<evidence type="ECO:0000313" key="3">
    <source>
        <dbReference type="EMBL" id="MBT1588525.1"/>
    </source>
</evidence>
<feature type="region of interest" description="Disordered" evidence="1">
    <location>
        <begin position="88"/>
        <end position="134"/>
    </location>
</feature>
<organism evidence="3 4">
    <name type="scientific">Curtobacterium aurantiacum</name>
    <dbReference type="NCBI Taxonomy" id="3236919"/>
    <lineage>
        <taxon>Bacteria</taxon>
        <taxon>Bacillati</taxon>
        <taxon>Actinomycetota</taxon>
        <taxon>Actinomycetes</taxon>
        <taxon>Micrococcales</taxon>
        <taxon>Microbacteriaceae</taxon>
        <taxon>Curtobacterium</taxon>
    </lineage>
</organism>
<reference evidence="3 4" key="1">
    <citation type="submission" date="2021-05" db="EMBL/GenBank/DDBJ databases">
        <title>Whole genome sequence of Curtobacterium flaccumfaciens pv. flaccumfaciens strain CFBP 8819.</title>
        <authorList>
            <person name="Osdaghi E."/>
            <person name="Taghouti G."/>
            <person name="Portier P."/>
            <person name="Fazliarab A."/>
            <person name="Taghavi S.M."/>
            <person name="Briand M."/>
            <person name="Le-Saux M."/>
            <person name="Jacques M.-A."/>
        </authorList>
    </citation>
    <scope>NUCLEOTIDE SEQUENCE [LARGE SCALE GENOMIC DNA]</scope>
    <source>
        <strain evidence="3 4">CFBP 8819</strain>
    </source>
</reference>
<evidence type="ECO:0000313" key="4">
    <source>
        <dbReference type="Proteomes" id="UP001519641"/>
    </source>
</evidence>